<feature type="transmembrane region" description="Helical" evidence="3">
    <location>
        <begin position="145"/>
        <end position="165"/>
    </location>
</feature>
<dbReference type="AlphaFoldDB" id="G4T4A8"/>
<evidence type="ECO:0000256" key="1">
    <source>
        <dbReference type="ARBA" id="ARBA00022679"/>
    </source>
</evidence>
<evidence type="ECO:0000313" key="5">
    <source>
        <dbReference type="Proteomes" id="UP000008315"/>
    </source>
</evidence>
<feature type="transmembrane region" description="Helical" evidence="3">
    <location>
        <begin position="202"/>
        <end position="223"/>
    </location>
</feature>
<evidence type="ECO:0000256" key="2">
    <source>
        <dbReference type="RuleBase" id="RU003750"/>
    </source>
</evidence>
<protein>
    <recommendedName>
        <fullName evidence="6">CDP-alcohol phosphatidyltransferase</fullName>
    </recommendedName>
</protein>
<dbReference type="STRING" id="1091494.MEALZ_3254"/>
<dbReference type="GO" id="GO:0008654">
    <property type="term" value="P:phospholipid biosynthetic process"/>
    <property type="evidence" value="ECO:0007669"/>
    <property type="project" value="InterPro"/>
</dbReference>
<dbReference type="InterPro" id="IPR000462">
    <property type="entry name" value="CDP-OH_P_trans"/>
</dbReference>
<dbReference type="RefSeq" id="WP_014149677.1">
    <property type="nucleotide sequence ID" value="NC_016112.1"/>
</dbReference>
<feature type="transmembrane region" description="Helical" evidence="3">
    <location>
        <begin position="64"/>
        <end position="84"/>
    </location>
</feature>
<accession>G4T4A8</accession>
<organism evidence="4 5">
    <name type="scientific">Methylotuvimicrobium alcaliphilum (strain DSM 19304 / NCIMB 14124 / VKM B-2133 / 20Z)</name>
    <name type="common">Methylomicrobium alcaliphilum</name>
    <dbReference type="NCBI Taxonomy" id="1091494"/>
    <lineage>
        <taxon>Bacteria</taxon>
        <taxon>Pseudomonadati</taxon>
        <taxon>Pseudomonadota</taxon>
        <taxon>Gammaproteobacteria</taxon>
        <taxon>Methylococcales</taxon>
        <taxon>Methylococcaceae</taxon>
        <taxon>Methylotuvimicrobium</taxon>
    </lineage>
</organism>
<feature type="transmembrane region" description="Helical" evidence="3">
    <location>
        <begin position="90"/>
        <end position="109"/>
    </location>
</feature>
<evidence type="ECO:0000313" key="4">
    <source>
        <dbReference type="EMBL" id="CCE24919.1"/>
    </source>
</evidence>
<dbReference type="InterPro" id="IPR043130">
    <property type="entry name" value="CDP-OH_PTrfase_TM_dom"/>
</dbReference>
<keyword evidence="5" id="KW-1185">Reference proteome</keyword>
<dbReference type="GO" id="GO:0016780">
    <property type="term" value="F:phosphotransferase activity, for other substituted phosphate groups"/>
    <property type="evidence" value="ECO:0007669"/>
    <property type="project" value="InterPro"/>
</dbReference>
<dbReference type="EMBL" id="FO082060">
    <property type="protein sequence ID" value="CCE24919.1"/>
    <property type="molecule type" value="Genomic_DNA"/>
</dbReference>
<evidence type="ECO:0008006" key="6">
    <source>
        <dbReference type="Google" id="ProtNLM"/>
    </source>
</evidence>
<feature type="transmembrane region" description="Helical" evidence="3">
    <location>
        <begin position="32"/>
        <end position="52"/>
    </location>
</feature>
<dbReference type="KEGG" id="mah:MEALZ_3254"/>
<sequence>MITEPLIQAKLIRWSNLHSTVLLAASTAMLMFSWPIELLLGSAALSFAWFIVRGQGNWPSIAQFGPANAVTLFRLLLIFSLASFAHRPDLIILLALLVLCLDGVDGWLARKFDCASEFGEYFDKETDAFFMLVLCWLIALDQRLGLWILLPGLMRYVFVCFLMIAKPPAYKEQQTTTGKIVFVVTMPVLIACFTDYPAIYRPLALAITLLLSYSFIASIRLIYRPDCNDE</sequence>
<keyword evidence="3" id="KW-0812">Transmembrane</keyword>
<dbReference type="Gene3D" id="1.20.120.1760">
    <property type="match status" value="1"/>
</dbReference>
<name>G4T4A8_META2</name>
<dbReference type="PROSITE" id="PS00379">
    <property type="entry name" value="CDP_ALCOHOL_P_TRANSF"/>
    <property type="match status" value="1"/>
</dbReference>
<feature type="transmembrane region" description="Helical" evidence="3">
    <location>
        <begin position="177"/>
        <end position="196"/>
    </location>
</feature>
<evidence type="ECO:0000256" key="3">
    <source>
        <dbReference type="SAM" id="Phobius"/>
    </source>
</evidence>
<dbReference type="Pfam" id="PF01066">
    <property type="entry name" value="CDP-OH_P_transf"/>
    <property type="match status" value="1"/>
</dbReference>
<gene>
    <name evidence="4" type="ordered locus">MEALZ_3254</name>
</gene>
<dbReference type="PATRIC" id="fig|271065.3.peg.3349"/>
<dbReference type="InterPro" id="IPR048254">
    <property type="entry name" value="CDP_ALCOHOL_P_TRANSF_CS"/>
</dbReference>
<keyword evidence="3" id="KW-1133">Transmembrane helix</keyword>
<reference evidence="5" key="1">
    <citation type="journal article" date="2012" name="J. Bacteriol.">
        <title>Genome sequence of the haloalkaliphilic methanotrophic bacterium Methylomicrobium alcaliphilum 20Z.</title>
        <authorList>
            <person name="Vuilleumier S."/>
            <person name="Khmelenina V.N."/>
            <person name="Bringel F."/>
            <person name="Reshetnikov A.S."/>
            <person name="Lajus A."/>
            <person name="Mangenot S."/>
            <person name="Rouy Z."/>
            <person name="Op den Camp H.J."/>
            <person name="Jetten M.S."/>
            <person name="Dispirito A.A."/>
            <person name="Dunfield P."/>
            <person name="Klotz M.G."/>
            <person name="Semrau J.D."/>
            <person name="Stein L.Y."/>
            <person name="Barbe V."/>
            <person name="Medigue C."/>
            <person name="Trotsenko Y.A."/>
            <person name="Kalyuzhnaya M.G."/>
        </authorList>
    </citation>
    <scope>NUCLEOTIDE SEQUENCE [LARGE SCALE GENOMIC DNA]</scope>
    <source>
        <strain evidence="5">DSM 19304 / NCIMB 14124 / VKM B-2133 / 20Z</strain>
    </source>
</reference>
<keyword evidence="3" id="KW-0472">Membrane</keyword>
<dbReference type="GO" id="GO:0016020">
    <property type="term" value="C:membrane"/>
    <property type="evidence" value="ECO:0007669"/>
    <property type="project" value="InterPro"/>
</dbReference>
<proteinExistence type="inferred from homology"/>
<keyword evidence="1 2" id="KW-0808">Transferase</keyword>
<dbReference type="HOGENOM" id="CLU_076605_0_0_6"/>
<dbReference type="Proteomes" id="UP000008315">
    <property type="component" value="Chromosome"/>
</dbReference>
<comment type="similarity">
    <text evidence="2">Belongs to the CDP-alcohol phosphatidyltransferase class-I family.</text>
</comment>